<evidence type="ECO:0000256" key="2">
    <source>
        <dbReference type="ARBA" id="ARBA00010065"/>
    </source>
</evidence>
<feature type="transmembrane region" description="Helical" evidence="9">
    <location>
        <begin position="40"/>
        <end position="57"/>
    </location>
</feature>
<dbReference type="InterPro" id="IPR004563">
    <property type="entry name" value="Apolipo_AcylTrfase"/>
</dbReference>
<name>A0A842HA07_9BACT</name>
<keyword evidence="5 9" id="KW-0812">Transmembrane</keyword>
<evidence type="ECO:0000256" key="9">
    <source>
        <dbReference type="HAMAP-Rule" id="MF_01148"/>
    </source>
</evidence>
<evidence type="ECO:0000256" key="3">
    <source>
        <dbReference type="ARBA" id="ARBA00022475"/>
    </source>
</evidence>
<dbReference type="RefSeq" id="WP_185674134.1">
    <property type="nucleotide sequence ID" value="NZ_JACHVB010000012.1"/>
</dbReference>
<feature type="transmembrane region" description="Helical" evidence="9">
    <location>
        <begin position="293"/>
        <end position="315"/>
    </location>
</feature>
<feature type="domain" description="CN hydrolase" evidence="11">
    <location>
        <begin position="333"/>
        <end position="583"/>
    </location>
</feature>
<dbReference type="GO" id="GO:0042158">
    <property type="term" value="P:lipoprotein biosynthetic process"/>
    <property type="evidence" value="ECO:0007669"/>
    <property type="project" value="UniProtKB-UniRule"/>
</dbReference>
<dbReference type="InterPro" id="IPR003010">
    <property type="entry name" value="C-N_Hydrolase"/>
</dbReference>
<dbReference type="Pfam" id="PF20154">
    <property type="entry name" value="LNT_N"/>
    <property type="match status" value="1"/>
</dbReference>
<evidence type="ECO:0000256" key="10">
    <source>
        <dbReference type="SAM" id="MobiDB-lite"/>
    </source>
</evidence>
<evidence type="ECO:0000256" key="7">
    <source>
        <dbReference type="ARBA" id="ARBA00023136"/>
    </source>
</evidence>
<dbReference type="Gene3D" id="3.60.110.10">
    <property type="entry name" value="Carbon-nitrogen hydrolase"/>
    <property type="match status" value="1"/>
</dbReference>
<evidence type="ECO:0000313" key="12">
    <source>
        <dbReference type="EMBL" id="MBC2593140.1"/>
    </source>
</evidence>
<accession>A0A842HA07</accession>
<dbReference type="InterPro" id="IPR045378">
    <property type="entry name" value="LNT_N"/>
</dbReference>
<dbReference type="SUPFAM" id="SSF56317">
    <property type="entry name" value="Carbon-nitrogen hydrolase"/>
    <property type="match status" value="1"/>
</dbReference>
<evidence type="ECO:0000313" key="13">
    <source>
        <dbReference type="Proteomes" id="UP000546464"/>
    </source>
</evidence>
<feature type="transmembrane region" description="Helical" evidence="9">
    <location>
        <begin position="171"/>
        <end position="196"/>
    </location>
</feature>
<dbReference type="EMBL" id="JACHVB010000012">
    <property type="protein sequence ID" value="MBC2593140.1"/>
    <property type="molecule type" value="Genomic_DNA"/>
</dbReference>
<dbReference type="CDD" id="cd07571">
    <property type="entry name" value="ALP_N-acyl_transferase"/>
    <property type="match status" value="1"/>
</dbReference>
<dbReference type="PANTHER" id="PTHR38686:SF1">
    <property type="entry name" value="APOLIPOPROTEIN N-ACYLTRANSFERASE"/>
    <property type="match status" value="1"/>
</dbReference>
<gene>
    <name evidence="9 12" type="primary">lnt</name>
    <name evidence="12" type="ORF">H5P28_02590</name>
</gene>
<feature type="compositionally biased region" description="Acidic residues" evidence="10">
    <location>
        <begin position="205"/>
        <end position="216"/>
    </location>
</feature>
<keyword evidence="4 9" id="KW-0808">Transferase</keyword>
<comment type="function">
    <text evidence="9">Catalyzes the phospholipid dependent N-acylation of the N-terminal cysteine of apolipoprotein, the last step in lipoprotein maturation.</text>
</comment>
<feature type="transmembrane region" description="Helical" evidence="9">
    <location>
        <begin position="129"/>
        <end position="151"/>
    </location>
</feature>
<comment type="similarity">
    <text evidence="2 9">Belongs to the CN hydrolase family. Apolipoprotein N-acyltransferase subfamily.</text>
</comment>
<reference evidence="12 13" key="1">
    <citation type="submission" date="2020-07" db="EMBL/GenBank/DDBJ databases">
        <authorList>
            <person name="Feng X."/>
        </authorList>
    </citation>
    <scope>NUCLEOTIDE SEQUENCE [LARGE SCALE GENOMIC DNA]</scope>
    <source>
        <strain evidence="12 13">JCM31066</strain>
    </source>
</reference>
<sequence length="621" mass="69353">MSTPHGAESTGRAPLRCIMAGVALVFTVLLTVIAFPPFDVAEAAYVLAVPLLLWTTARPRWRRFLLGAWGAYAVSWFFLLIWLRHMEPPMGWIALIVLSGILGAFNLTWAAAARWLFPRAMERSLRPRLIALLGLAGAWVVIEWARSWMLFGFPWATLAVSQWQRPPMLQIAAWTGAYGVSFILIFFNLALAGYFWRLLNPEPDDEAEGEEMDAENDTTAGKNIARDSAPDQDDSSSDGRDTDPDAEDERGRPYRSLGRSLLHTRPQRPVTNALSLSGAFSMARAPGGSFTRFLRVSPELALALAMVLGSLWLFFKTIPRADETGPMFKAGVVQPWTDPQKKWDINFFRENLLTLSSLTERAALSDPDLIVWPEAATPGPLLDPEDPRMKAWVEQLVNFAGVPLLTGNMAIDDGHWYNAAFVIYPASGTYGEWYAKQKRVPFGEFVPFREWLPFLGKFVPLEDIARGPGPVILPVELPEGTYNAGPLICYEDIFPTLARQVTAMGADFLLVVTNDAWYGQEGGAIQHAAHSVLRAVETRRPVLRCGNNGWSGWIDEQGRIRDVLRGINGSTYFQGTGTFDLRHDLRWGGVLTPYVRYGDWFVGLCALFFAWAAVRENRLRV</sequence>
<dbReference type="Pfam" id="PF00795">
    <property type="entry name" value="CN_hydrolase"/>
    <property type="match status" value="1"/>
</dbReference>
<keyword evidence="8 9" id="KW-0012">Acyltransferase</keyword>
<feature type="transmembrane region" description="Helical" evidence="9">
    <location>
        <begin position="15"/>
        <end position="34"/>
    </location>
</feature>
<keyword evidence="3 9" id="KW-1003">Cell membrane</keyword>
<proteinExistence type="inferred from homology"/>
<keyword evidence="13" id="KW-1185">Reference proteome</keyword>
<comment type="pathway">
    <text evidence="9">Protein modification; lipoprotein biosynthesis (N-acyl transfer).</text>
</comment>
<dbReference type="NCBIfam" id="TIGR00546">
    <property type="entry name" value="lnt"/>
    <property type="match status" value="1"/>
</dbReference>
<evidence type="ECO:0000256" key="6">
    <source>
        <dbReference type="ARBA" id="ARBA00022989"/>
    </source>
</evidence>
<keyword evidence="6 9" id="KW-1133">Transmembrane helix</keyword>
<dbReference type="UniPathway" id="UPA00666"/>
<dbReference type="InterPro" id="IPR036526">
    <property type="entry name" value="C-N_Hydrolase_sf"/>
</dbReference>
<comment type="catalytic activity">
    <reaction evidence="9">
        <text>N-terminal S-1,2-diacyl-sn-glyceryl-L-cysteinyl-[lipoprotein] + a glycerophospholipid = N-acyl-S-1,2-diacyl-sn-glyceryl-L-cysteinyl-[lipoprotein] + a 2-acyl-sn-glycero-3-phospholipid + H(+)</text>
        <dbReference type="Rhea" id="RHEA:48228"/>
        <dbReference type="Rhea" id="RHEA-COMP:14681"/>
        <dbReference type="Rhea" id="RHEA-COMP:14684"/>
        <dbReference type="ChEBI" id="CHEBI:15378"/>
        <dbReference type="ChEBI" id="CHEBI:136912"/>
        <dbReference type="ChEBI" id="CHEBI:140656"/>
        <dbReference type="ChEBI" id="CHEBI:140657"/>
        <dbReference type="ChEBI" id="CHEBI:140660"/>
        <dbReference type="EC" id="2.3.1.269"/>
    </reaction>
</comment>
<evidence type="ECO:0000256" key="1">
    <source>
        <dbReference type="ARBA" id="ARBA00004651"/>
    </source>
</evidence>
<keyword evidence="7 9" id="KW-0472">Membrane</keyword>
<dbReference type="PROSITE" id="PS50263">
    <property type="entry name" value="CN_HYDROLASE"/>
    <property type="match status" value="1"/>
</dbReference>
<dbReference type="AlphaFoldDB" id="A0A842HA07"/>
<feature type="transmembrane region" description="Helical" evidence="9">
    <location>
        <begin position="64"/>
        <end position="83"/>
    </location>
</feature>
<protein>
    <recommendedName>
        <fullName evidence="9">Apolipoprotein N-acyltransferase</fullName>
        <shortName evidence="9">ALP N-acyltransferase</shortName>
        <ecNumber evidence="9">2.3.1.269</ecNumber>
    </recommendedName>
</protein>
<evidence type="ECO:0000256" key="4">
    <source>
        <dbReference type="ARBA" id="ARBA00022679"/>
    </source>
</evidence>
<evidence type="ECO:0000256" key="8">
    <source>
        <dbReference type="ARBA" id="ARBA00023315"/>
    </source>
</evidence>
<comment type="subcellular location">
    <subcellularLocation>
        <location evidence="1 9">Cell membrane</location>
        <topology evidence="1 9">Multi-pass membrane protein</topology>
    </subcellularLocation>
</comment>
<dbReference type="GO" id="GO:0005886">
    <property type="term" value="C:plasma membrane"/>
    <property type="evidence" value="ECO:0007669"/>
    <property type="project" value="UniProtKB-SubCell"/>
</dbReference>
<keyword evidence="12" id="KW-0449">Lipoprotein</keyword>
<dbReference type="GO" id="GO:0016410">
    <property type="term" value="F:N-acyltransferase activity"/>
    <property type="evidence" value="ECO:0007669"/>
    <property type="project" value="UniProtKB-UniRule"/>
</dbReference>
<dbReference type="Proteomes" id="UP000546464">
    <property type="component" value="Unassembled WGS sequence"/>
</dbReference>
<organism evidence="12 13">
    <name type="scientific">Ruficoccus amylovorans</name>
    <dbReference type="NCBI Taxonomy" id="1804625"/>
    <lineage>
        <taxon>Bacteria</taxon>
        <taxon>Pseudomonadati</taxon>
        <taxon>Verrucomicrobiota</taxon>
        <taxon>Opitutia</taxon>
        <taxon>Puniceicoccales</taxon>
        <taxon>Cerasicoccaceae</taxon>
        <taxon>Ruficoccus</taxon>
    </lineage>
</organism>
<dbReference type="EC" id="2.3.1.269" evidence="9"/>
<comment type="caution">
    <text evidence="12">The sequence shown here is derived from an EMBL/GenBank/DDBJ whole genome shotgun (WGS) entry which is preliminary data.</text>
</comment>
<dbReference type="PANTHER" id="PTHR38686">
    <property type="entry name" value="APOLIPOPROTEIN N-ACYLTRANSFERASE"/>
    <property type="match status" value="1"/>
</dbReference>
<evidence type="ECO:0000256" key="5">
    <source>
        <dbReference type="ARBA" id="ARBA00022692"/>
    </source>
</evidence>
<dbReference type="HAMAP" id="MF_01148">
    <property type="entry name" value="Lnt"/>
    <property type="match status" value="1"/>
</dbReference>
<feature type="transmembrane region" description="Helical" evidence="9">
    <location>
        <begin position="89"/>
        <end position="117"/>
    </location>
</feature>
<evidence type="ECO:0000259" key="11">
    <source>
        <dbReference type="PROSITE" id="PS50263"/>
    </source>
</evidence>
<feature type="region of interest" description="Disordered" evidence="10">
    <location>
        <begin position="205"/>
        <end position="261"/>
    </location>
</feature>